<dbReference type="InterPro" id="IPR046453">
    <property type="entry name" value="GpA_ATPase"/>
</dbReference>
<evidence type="ECO:0000259" key="3">
    <source>
        <dbReference type="Pfam" id="PF20454"/>
    </source>
</evidence>
<dbReference type="GO" id="GO:0005524">
    <property type="term" value="F:ATP binding"/>
    <property type="evidence" value="ECO:0007669"/>
    <property type="project" value="InterPro"/>
</dbReference>
<dbReference type="Pfam" id="PF05876">
    <property type="entry name" value="GpA_ATPase"/>
    <property type="match status" value="1"/>
</dbReference>
<dbReference type="RefSeq" id="WP_155040603.1">
    <property type="nucleotide sequence ID" value="NZ_WMIG01000009.1"/>
</dbReference>
<dbReference type="EMBL" id="WMIG01000009">
    <property type="protein sequence ID" value="MTH60666.1"/>
    <property type="molecule type" value="Genomic_DNA"/>
</dbReference>
<dbReference type="InterPro" id="IPR008866">
    <property type="entry name" value="Phage_lambda_GpA-like"/>
</dbReference>
<feature type="domain" description="Terminase large subunit GpA endonuclease" evidence="3">
    <location>
        <begin position="315"/>
        <end position="595"/>
    </location>
</feature>
<feature type="region of interest" description="Disordered" evidence="1">
    <location>
        <begin position="636"/>
        <end position="674"/>
    </location>
</feature>
<feature type="compositionally biased region" description="Basic residues" evidence="1">
    <location>
        <begin position="657"/>
        <end position="666"/>
    </location>
</feature>
<sequence length="674" mass="74826">MTIQFSNRAAVVDAVYSTQSFLEPPPDLAPSVWAESSVVIPIGNAVPGPIRFDNAPYQREPLNMTANPDCFRVSLMWGAQVGKTLLALCAQGYRIEQNPTSQIMMQPSQGDLHTWLETKFNPLVDANERLQELIAKPRGRDGVNNQRMKSYPGGFMMFSWAGSPKTMRGRSAPFIVCDETDGYDRTAEGDPVELLAQRAATFGDQRLMLDISTPTFKGTSRIEAAFLQGDQRRFHVVCPHCGHHQVLRWERVRWDKEEDGTDQPETARYACDHHDPETGEIRCASRWTDGERVAAIRNAEALGAGWKATKPFRGHASYHLNELYSCFRKLREIVQSYLDKKAANDLQTFTNVSLAETWEEQGEQVEAGSLMARAEEFAAPVPAGAAVLTAGIDMQQDRLEVEVVGWGLGEESWSVDYRVLWGDPLQGEVWDELDALLSETWQHESGAMLSIGAACLDTGGTAGMTQAAYEYARGKTGRRLFAVKGVPGWGKPIVTSPMRKASGKRARKVDLFNVGVDEAKVVVTRRLGIQRSGPGYCHFPMSRDPEFFAQMTAEKLMTKTIRGFGVREWHKTRDRNEAFDCRVYATAALKILNPNIARLAKKLEVEEAEIAPPMAAIAKTAVRLKDALDAIAAARAASTEIPPEEPEPTKPQSVAKRGQRTRRRRSGGGWVNGW</sequence>
<dbReference type="GO" id="GO:0016887">
    <property type="term" value="F:ATP hydrolysis activity"/>
    <property type="evidence" value="ECO:0007669"/>
    <property type="project" value="InterPro"/>
</dbReference>
<protein>
    <submittedName>
        <fullName evidence="4">Phage terminase large subunit family protein</fullName>
    </submittedName>
</protein>
<dbReference type="GO" id="GO:0004519">
    <property type="term" value="F:endonuclease activity"/>
    <property type="evidence" value="ECO:0007669"/>
    <property type="project" value="InterPro"/>
</dbReference>
<keyword evidence="5" id="KW-1185">Reference proteome</keyword>
<evidence type="ECO:0000256" key="1">
    <source>
        <dbReference type="SAM" id="MobiDB-lite"/>
    </source>
</evidence>
<evidence type="ECO:0000313" key="4">
    <source>
        <dbReference type="EMBL" id="MTH60666.1"/>
    </source>
</evidence>
<reference evidence="4 5" key="1">
    <citation type="submission" date="2019-11" db="EMBL/GenBank/DDBJ databases">
        <authorList>
            <person name="Dong K."/>
        </authorList>
    </citation>
    <scope>NUCLEOTIDE SEQUENCE [LARGE SCALE GENOMIC DNA]</scope>
    <source>
        <strain evidence="4 5">NBRC 112902</strain>
    </source>
</reference>
<dbReference type="InterPro" id="IPR046454">
    <property type="entry name" value="GpA_endonuclease"/>
</dbReference>
<evidence type="ECO:0000259" key="2">
    <source>
        <dbReference type="Pfam" id="PF05876"/>
    </source>
</evidence>
<comment type="caution">
    <text evidence="4">The sequence shown here is derived from an EMBL/GenBank/DDBJ whole genome shotgun (WGS) entry which is preliminary data.</text>
</comment>
<dbReference type="OrthoDB" id="5181253at2"/>
<gene>
    <name evidence="4" type="ORF">GL300_15735</name>
</gene>
<proteinExistence type="inferred from homology"/>
<name>A0A844HLD4_9RHOB</name>
<dbReference type="AlphaFoldDB" id="A0A844HLD4"/>
<dbReference type="InterPro" id="IPR027417">
    <property type="entry name" value="P-loop_NTPase"/>
</dbReference>
<dbReference type="Pfam" id="PF20454">
    <property type="entry name" value="GpA_nuclease"/>
    <property type="match status" value="1"/>
</dbReference>
<organism evidence="4 5">
    <name type="scientific">Paracoccus litorisediminis</name>
    <dbReference type="NCBI Taxonomy" id="2006130"/>
    <lineage>
        <taxon>Bacteria</taxon>
        <taxon>Pseudomonadati</taxon>
        <taxon>Pseudomonadota</taxon>
        <taxon>Alphaproteobacteria</taxon>
        <taxon>Rhodobacterales</taxon>
        <taxon>Paracoccaceae</taxon>
        <taxon>Paracoccus</taxon>
    </lineage>
</organism>
<feature type="domain" description="Phage terminase large subunit GpA ATPase" evidence="2">
    <location>
        <begin position="45"/>
        <end position="279"/>
    </location>
</feature>
<dbReference type="HAMAP" id="MF_04144">
    <property type="entry name" value="TERL_LAMBDA"/>
    <property type="match status" value="1"/>
</dbReference>
<evidence type="ECO:0000313" key="5">
    <source>
        <dbReference type="Proteomes" id="UP000449846"/>
    </source>
</evidence>
<accession>A0A844HLD4</accession>
<dbReference type="Proteomes" id="UP000449846">
    <property type="component" value="Unassembled WGS sequence"/>
</dbReference>
<dbReference type="Gene3D" id="3.40.50.300">
    <property type="entry name" value="P-loop containing nucleotide triphosphate hydrolases"/>
    <property type="match status" value="1"/>
</dbReference>